<organism evidence="2 3">
    <name type="scientific">Marasmiellus scandens</name>
    <dbReference type="NCBI Taxonomy" id="2682957"/>
    <lineage>
        <taxon>Eukaryota</taxon>
        <taxon>Fungi</taxon>
        <taxon>Dikarya</taxon>
        <taxon>Basidiomycota</taxon>
        <taxon>Agaricomycotina</taxon>
        <taxon>Agaricomycetes</taxon>
        <taxon>Agaricomycetidae</taxon>
        <taxon>Agaricales</taxon>
        <taxon>Marasmiineae</taxon>
        <taxon>Omphalotaceae</taxon>
        <taxon>Marasmiellus</taxon>
    </lineage>
</organism>
<evidence type="ECO:0000313" key="2">
    <source>
        <dbReference type="EMBL" id="KAK7459463.1"/>
    </source>
</evidence>
<protein>
    <submittedName>
        <fullName evidence="2">Uncharacterized protein</fullName>
    </submittedName>
</protein>
<keyword evidence="3" id="KW-1185">Reference proteome</keyword>
<feature type="coiled-coil region" evidence="1">
    <location>
        <begin position="67"/>
        <end position="94"/>
    </location>
</feature>
<sequence>MLWNAGKWLQRKTRQCASRRLHAERELEESQQDLAFLTVQWEKQVQAQTQPLPRQRRNAAKVAVQDALCLNEALDVLEKKISDLENVILSKTAERYQMVTAYEELMKARKAHDEAHTKLSQKERSLGTSDKIELRKLVNDPYITKRLNALARSEQKLHDHTRDSVQHRDPSILALATKYNHLCDEILVLIQRGKAPAHAVHPIKIDKSTLFALDTDEDVWQDMGLTENGDQLPPPWMVDENVHKGIRAMLELDCCAEESARLRIQHQSLQEWFVEEWQVLMVAMEKAIGSAGLMHQLGMRRDYLLRLCVTWEQNLVELSDDCSSFWGPSPDELRTVQWELLLDAVGLEQEDDFGGAYLEDVEVGLTEQLDTWDIADSYWEMESNSI</sequence>
<accession>A0ABR1JEG0</accession>
<evidence type="ECO:0000256" key="1">
    <source>
        <dbReference type="SAM" id="Coils"/>
    </source>
</evidence>
<dbReference type="PANTHER" id="PTHR33096">
    <property type="entry name" value="CXC2 DOMAIN-CONTAINING PROTEIN"/>
    <property type="match status" value="1"/>
</dbReference>
<name>A0ABR1JEG0_9AGAR</name>
<gene>
    <name evidence="2" type="ORF">VKT23_009446</name>
</gene>
<keyword evidence="1" id="KW-0175">Coiled coil</keyword>
<dbReference type="Proteomes" id="UP001498398">
    <property type="component" value="Unassembled WGS sequence"/>
</dbReference>
<reference evidence="2 3" key="1">
    <citation type="submission" date="2024-01" db="EMBL/GenBank/DDBJ databases">
        <title>A draft genome for the cacao thread blight pathogen Marasmiellus scandens.</title>
        <authorList>
            <person name="Baruah I.K."/>
            <person name="Leung J."/>
            <person name="Bukari Y."/>
            <person name="Amoako-Attah I."/>
            <person name="Meinhardt L.W."/>
            <person name="Bailey B.A."/>
            <person name="Cohen S.P."/>
        </authorList>
    </citation>
    <scope>NUCLEOTIDE SEQUENCE [LARGE SCALE GENOMIC DNA]</scope>
    <source>
        <strain evidence="2 3">GH-19</strain>
    </source>
</reference>
<proteinExistence type="predicted"/>
<dbReference type="EMBL" id="JBANRG010000016">
    <property type="protein sequence ID" value="KAK7459463.1"/>
    <property type="molecule type" value="Genomic_DNA"/>
</dbReference>
<comment type="caution">
    <text evidence="2">The sequence shown here is derived from an EMBL/GenBank/DDBJ whole genome shotgun (WGS) entry which is preliminary data.</text>
</comment>
<dbReference type="PANTHER" id="PTHR33096:SF1">
    <property type="entry name" value="CXC1-LIKE CYSTEINE CLUSTER ASSOCIATED WITH KDZ TRANSPOSASES DOMAIN-CONTAINING PROTEIN"/>
    <property type="match status" value="1"/>
</dbReference>
<evidence type="ECO:0000313" key="3">
    <source>
        <dbReference type="Proteomes" id="UP001498398"/>
    </source>
</evidence>